<keyword evidence="1" id="KW-0175">Coiled coil</keyword>
<comment type="caution">
    <text evidence="4">The sequence shown here is derived from an EMBL/GenBank/DDBJ whole genome shotgun (WGS) entry which is preliminary data.</text>
</comment>
<feature type="compositionally biased region" description="Basic and acidic residues" evidence="2">
    <location>
        <begin position="144"/>
        <end position="153"/>
    </location>
</feature>
<feature type="domain" description="Regulator of chromosome segregation-like C-terminal" evidence="3">
    <location>
        <begin position="83"/>
        <end position="116"/>
    </location>
</feature>
<evidence type="ECO:0000256" key="2">
    <source>
        <dbReference type="SAM" id="MobiDB-lite"/>
    </source>
</evidence>
<feature type="region of interest" description="Disordered" evidence="2">
    <location>
        <begin position="125"/>
        <end position="153"/>
    </location>
</feature>
<gene>
    <name evidence="4" type="ORF">BAU17_10315</name>
</gene>
<protein>
    <recommendedName>
        <fullName evidence="3">Regulator of chromosome segregation-like C-terminal domain-containing protein</fullName>
    </recommendedName>
</protein>
<evidence type="ECO:0000313" key="4">
    <source>
        <dbReference type="EMBL" id="KAF1304586.1"/>
    </source>
</evidence>
<evidence type="ECO:0000313" key="5">
    <source>
        <dbReference type="Proteomes" id="UP000782705"/>
    </source>
</evidence>
<keyword evidence="5" id="KW-1185">Reference proteome</keyword>
<dbReference type="RefSeq" id="WP_161901615.1">
    <property type="nucleotide sequence ID" value="NZ_MAEL01000031.1"/>
</dbReference>
<dbReference type="InterPro" id="IPR007489">
    <property type="entry name" value="RocS-like_C"/>
</dbReference>
<name>A0ABQ6Z0M9_9ENTE</name>
<organism evidence="4 5">
    <name type="scientific">Candidatus Enterococcus willemsii</name>
    <dbReference type="NCBI Taxonomy" id="1857215"/>
    <lineage>
        <taxon>Bacteria</taxon>
        <taxon>Bacillati</taxon>
        <taxon>Bacillota</taxon>
        <taxon>Bacilli</taxon>
        <taxon>Lactobacillales</taxon>
        <taxon>Enterococcaceae</taxon>
        <taxon>Enterococcus</taxon>
    </lineage>
</organism>
<evidence type="ECO:0000259" key="3">
    <source>
        <dbReference type="Pfam" id="PF04394"/>
    </source>
</evidence>
<reference evidence="4 5" key="1">
    <citation type="submission" date="2016-06" db="EMBL/GenBank/DDBJ databases">
        <title>Four novel species of enterococci isolated from chicken manure.</title>
        <authorList>
            <person name="Van Tyne D."/>
        </authorList>
    </citation>
    <scope>NUCLEOTIDE SEQUENCE [LARGE SCALE GENOMIC DNA]</scope>
    <source>
        <strain evidence="4 5">CU12B</strain>
    </source>
</reference>
<evidence type="ECO:0000256" key="1">
    <source>
        <dbReference type="SAM" id="Coils"/>
    </source>
</evidence>
<proteinExistence type="predicted"/>
<sequence length="192" mass="22530">MAEEQGKTLTQLANELGVSRDKVIYRYKKLPQDYYYKENNTIYIKEVGVQQIIEELGDDIGEETSQEELSTQTIPSINEYLMEQLAKKDEQIEQLQKLIDQQQQLNAEDKKLIKELHQYFALEAPKEMTETPEPEETLATDEEAEKKAAEAAEQLAKLEEQLKKAEELNKEKERLESELAALKQKKWYQFWK</sequence>
<dbReference type="Proteomes" id="UP000782705">
    <property type="component" value="Unassembled WGS sequence"/>
</dbReference>
<feature type="compositionally biased region" description="Acidic residues" evidence="2">
    <location>
        <begin position="130"/>
        <end position="143"/>
    </location>
</feature>
<accession>A0ABQ6Z0M9</accession>
<feature type="coiled-coil region" evidence="1">
    <location>
        <begin position="78"/>
        <end position="115"/>
    </location>
</feature>
<dbReference type="Pfam" id="PF04394">
    <property type="entry name" value="DUF536"/>
    <property type="match status" value="1"/>
</dbReference>
<dbReference type="EMBL" id="MAEL01000031">
    <property type="protein sequence ID" value="KAF1304586.1"/>
    <property type="molecule type" value="Genomic_DNA"/>
</dbReference>